<gene>
    <name evidence="3" type="ORF">NDI79_10575</name>
</gene>
<dbReference type="InterPro" id="IPR029058">
    <property type="entry name" value="AB_hydrolase_fold"/>
</dbReference>
<evidence type="ECO:0000313" key="4">
    <source>
        <dbReference type="Proteomes" id="UP001254813"/>
    </source>
</evidence>
<reference evidence="3 4" key="1">
    <citation type="submission" date="2022-06" db="EMBL/GenBank/DDBJ databases">
        <title>Halogeometricum sp. a new haloarchaeum isolate from saline soil.</title>
        <authorList>
            <person name="Strakova D."/>
            <person name="Galisteo C."/>
            <person name="Sanchez-Porro C."/>
            <person name="Ventosa A."/>
        </authorList>
    </citation>
    <scope>NUCLEOTIDE SEQUENCE [LARGE SCALE GENOMIC DNA]</scope>
    <source>
        <strain evidence="4">S3BR25-2</strain>
    </source>
</reference>
<dbReference type="GO" id="GO:0016787">
    <property type="term" value="F:hydrolase activity"/>
    <property type="evidence" value="ECO:0007669"/>
    <property type="project" value="UniProtKB-KW"/>
</dbReference>
<dbReference type="EMBL" id="JAMQOQ010000002">
    <property type="protein sequence ID" value="MDS0294617.1"/>
    <property type="molecule type" value="Genomic_DNA"/>
</dbReference>
<keyword evidence="4" id="KW-1185">Reference proteome</keyword>
<dbReference type="Proteomes" id="UP001254813">
    <property type="component" value="Unassembled WGS sequence"/>
</dbReference>
<accession>A0ABU2G1G0</accession>
<feature type="region of interest" description="Disordered" evidence="1">
    <location>
        <begin position="1"/>
        <end position="46"/>
    </location>
</feature>
<feature type="domain" description="AB hydrolase-1" evidence="2">
    <location>
        <begin position="66"/>
        <end position="300"/>
    </location>
</feature>
<dbReference type="RefSeq" id="WP_310928442.1">
    <property type="nucleotide sequence ID" value="NZ_JAMQOQ010000002.1"/>
</dbReference>
<dbReference type="InterPro" id="IPR050471">
    <property type="entry name" value="AB_hydrolase"/>
</dbReference>
<evidence type="ECO:0000256" key="1">
    <source>
        <dbReference type="SAM" id="MobiDB-lite"/>
    </source>
</evidence>
<dbReference type="Gene3D" id="3.40.50.1820">
    <property type="entry name" value="alpha/beta hydrolase"/>
    <property type="match status" value="1"/>
</dbReference>
<dbReference type="SUPFAM" id="SSF53474">
    <property type="entry name" value="alpha/beta-Hydrolases"/>
    <property type="match status" value="1"/>
</dbReference>
<dbReference type="PRINTS" id="PR00111">
    <property type="entry name" value="ABHYDROLASE"/>
</dbReference>
<protein>
    <submittedName>
        <fullName evidence="3">Alpha/beta hydrolase</fullName>
    </submittedName>
</protein>
<evidence type="ECO:0000259" key="2">
    <source>
        <dbReference type="Pfam" id="PF12697"/>
    </source>
</evidence>
<comment type="caution">
    <text evidence="3">The sequence shown here is derived from an EMBL/GenBank/DDBJ whole genome shotgun (WGS) entry which is preliminary data.</text>
</comment>
<keyword evidence="3" id="KW-0378">Hydrolase</keyword>
<proteinExistence type="predicted"/>
<sequence>MNEGRGGTADGEAASRTATGPTETNCPTDGESSAADGPAPRSVRLPDGRRVAYAEYGDPEGVPVCFLHGTPGSRLLGGLLADRASEAGVRLLAPDRPGYGRSDAEPARTPADAGRVVAAVADEAGASRVGLVGFSGGGPRALAAAATRADRVRRVDVVAGAVPPSLRSSPPRTLRLLETLCERAPSLAARLVGAQARLARRAPPSLVASQYTSVDGDLPNGVADLVARDFAAAFARHRRGFVAETRLLARPWEFSPEDVAAPVGLWHGDEDANVSVGGARRLVARLPDMDLTVLDGADHLRSLLRSRVPVLERHAAGR</sequence>
<feature type="compositionally biased region" description="Polar residues" evidence="1">
    <location>
        <begin position="16"/>
        <end position="31"/>
    </location>
</feature>
<dbReference type="PANTHER" id="PTHR43433:SF10">
    <property type="entry name" value="AB HYDROLASE-1 DOMAIN-CONTAINING PROTEIN"/>
    <property type="match status" value="1"/>
</dbReference>
<dbReference type="PANTHER" id="PTHR43433">
    <property type="entry name" value="HYDROLASE, ALPHA/BETA FOLD FAMILY PROTEIN"/>
    <property type="match status" value="1"/>
</dbReference>
<dbReference type="InterPro" id="IPR000073">
    <property type="entry name" value="AB_hydrolase_1"/>
</dbReference>
<name>A0ABU2G1G0_9EURY</name>
<evidence type="ECO:0000313" key="3">
    <source>
        <dbReference type="EMBL" id="MDS0294617.1"/>
    </source>
</evidence>
<dbReference type="Pfam" id="PF12697">
    <property type="entry name" value="Abhydrolase_6"/>
    <property type="match status" value="1"/>
</dbReference>
<organism evidence="3 4">
    <name type="scientific">Halogeometricum luteum</name>
    <dbReference type="NCBI Taxonomy" id="2950537"/>
    <lineage>
        <taxon>Archaea</taxon>
        <taxon>Methanobacteriati</taxon>
        <taxon>Methanobacteriota</taxon>
        <taxon>Stenosarchaea group</taxon>
        <taxon>Halobacteria</taxon>
        <taxon>Halobacteriales</taxon>
        <taxon>Haloferacaceae</taxon>
        <taxon>Halogeometricum</taxon>
    </lineage>
</organism>